<organism evidence="1 2">
    <name type="scientific">Candidatus Finniella inopinata</name>
    <dbReference type="NCBI Taxonomy" id="1696036"/>
    <lineage>
        <taxon>Bacteria</taxon>
        <taxon>Pseudomonadati</taxon>
        <taxon>Pseudomonadota</taxon>
        <taxon>Alphaproteobacteria</taxon>
        <taxon>Holosporales</taxon>
        <taxon>Candidatus Paracaedibacteraceae</taxon>
        <taxon>Candidatus Finniella</taxon>
    </lineage>
</organism>
<evidence type="ECO:0000313" key="1">
    <source>
        <dbReference type="EMBL" id="RZI46440.1"/>
    </source>
</evidence>
<dbReference type="AlphaFoldDB" id="A0A4Q7DJC0"/>
<gene>
    <name evidence="1" type="ORF">EQU50_02285</name>
</gene>
<protein>
    <submittedName>
        <fullName evidence="1">Uncharacterized protein</fullName>
    </submittedName>
</protein>
<dbReference type="Proteomes" id="UP000293550">
    <property type="component" value="Unassembled WGS sequence"/>
</dbReference>
<sequence>MLKFLSTLVTCALFTISLYAAELSLYLKPSFIEFEKLVLEIAQTKNNKIRDQNGKDHIDNITNILLTAFLQRNPTHIEKIIIQFNRYSQDVKLILANALVTIRGKDVLKELNYNFSSPKKALSIIDIDKISLVDFAKKGDFKPIPDNTDYLWAAFEGTGDDKYLINILTYLASEPLEIRTLAFEMINRDTIADILGKLTDEKDSPPDYKDIVECSNQLSKKDRSISLERLISCKVVLWSAMSQRNGNKDINTRILSIIKTNPKLDYSKDVKL</sequence>
<proteinExistence type="predicted"/>
<keyword evidence="2" id="KW-1185">Reference proteome</keyword>
<reference evidence="1 2" key="1">
    <citation type="submission" date="2018-10" db="EMBL/GenBank/DDBJ databases">
        <title>An updated phylogeny of the Alphaproteobacteria reveals that the parasitic Rickettsiales and Holosporales have independent origins.</title>
        <authorList>
            <person name="Munoz-Gomez S.A."/>
            <person name="Hess S."/>
            <person name="Burger G."/>
            <person name="Lang B.F."/>
            <person name="Susko E."/>
            <person name="Slamovits C.H."/>
            <person name="Roger A.J."/>
        </authorList>
    </citation>
    <scope>NUCLEOTIDE SEQUENCE [LARGE SCALE GENOMIC DNA]</scope>
    <source>
        <strain evidence="1">HOLO01</strain>
    </source>
</reference>
<evidence type="ECO:0000313" key="2">
    <source>
        <dbReference type="Proteomes" id="UP000293550"/>
    </source>
</evidence>
<dbReference type="EMBL" id="SCFB01000004">
    <property type="protein sequence ID" value="RZI46440.1"/>
    <property type="molecule type" value="Genomic_DNA"/>
</dbReference>
<accession>A0A4Q7DJC0</accession>
<comment type="caution">
    <text evidence="1">The sequence shown here is derived from an EMBL/GenBank/DDBJ whole genome shotgun (WGS) entry which is preliminary data.</text>
</comment>
<dbReference type="RefSeq" id="WP_130153544.1">
    <property type="nucleotide sequence ID" value="NZ_SCFB01000004.1"/>
</dbReference>
<name>A0A4Q7DJC0_9PROT</name>